<proteinExistence type="predicted"/>
<feature type="compositionally biased region" description="Low complexity" evidence="1">
    <location>
        <begin position="102"/>
        <end position="113"/>
    </location>
</feature>
<evidence type="ECO:0000313" key="3">
    <source>
        <dbReference type="Proteomes" id="UP000044841"/>
    </source>
</evidence>
<keyword evidence="3" id="KW-1185">Reference proteome</keyword>
<dbReference type="Gene3D" id="2.40.50.140">
    <property type="entry name" value="Nucleic acid-binding proteins"/>
    <property type="match status" value="1"/>
</dbReference>
<sequence length="311" mass="33950">MSRYLVISGAPSLREIRSGATSTPQWRVIHPHYAENTNIGVDSSQESPTNSYGLRTGEDPSNILWPPSQLQSQSQSQTQSQPPTQPTFLQTSVQVGQESNRTDSITSTSTTSTLIETETFPTRTFRMTNTLPNSQSQSISSASSSIAHFPTFHFSLRTLTPLRVALTPVGRGSVKANLLVAVMEVDGPDMITTKAGQETHMLKLVVGDDEGAAGKITVWGETALEWAGARRMMGLRRGDIVYLSDIQVTSVPPDPPTLTASTRQNSGIQLCYRTKILNDQDKSLQPDLRLGSTDACVRRVATFVDWVSRVV</sequence>
<gene>
    <name evidence="2" type="ORF">RSOLAG22IIIB_06961</name>
</gene>
<dbReference type="EMBL" id="CYGV01001967">
    <property type="protein sequence ID" value="CUA78264.1"/>
    <property type="molecule type" value="Genomic_DNA"/>
</dbReference>
<dbReference type="Proteomes" id="UP000044841">
    <property type="component" value="Unassembled WGS sequence"/>
</dbReference>
<accession>A0A0K6GIP2</accession>
<feature type="compositionally biased region" description="Polar residues" evidence="1">
    <location>
        <begin position="37"/>
        <end position="53"/>
    </location>
</feature>
<feature type="compositionally biased region" description="Low complexity" evidence="1">
    <location>
        <begin position="66"/>
        <end position="92"/>
    </location>
</feature>
<name>A0A0K6GIP2_9AGAM</name>
<evidence type="ECO:0000313" key="2">
    <source>
        <dbReference type="EMBL" id="CUA78264.1"/>
    </source>
</evidence>
<feature type="region of interest" description="Disordered" evidence="1">
    <location>
        <begin position="37"/>
        <end position="113"/>
    </location>
</feature>
<dbReference type="AlphaFoldDB" id="A0A0K6GIP2"/>
<organism evidence="2 3">
    <name type="scientific">Rhizoctonia solani</name>
    <dbReference type="NCBI Taxonomy" id="456999"/>
    <lineage>
        <taxon>Eukaryota</taxon>
        <taxon>Fungi</taxon>
        <taxon>Dikarya</taxon>
        <taxon>Basidiomycota</taxon>
        <taxon>Agaricomycotina</taxon>
        <taxon>Agaricomycetes</taxon>
        <taxon>Cantharellales</taxon>
        <taxon>Ceratobasidiaceae</taxon>
        <taxon>Rhizoctonia</taxon>
    </lineage>
</organism>
<evidence type="ECO:0000256" key="1">
    <source>
        <dbReference type="SAM" id="MobiDB-lite"/>
    </source>
</evidence>
<dbReference type="InterPro" id="IPR012340">
    <property type="entry name" value="NA-bd_OB-fold"/>
</dbReference>
<protein>
    <submittedName>
        <fullName evidence="2">Uncharacterized protein</fullName>
    </submittedName>
</protein>
<dbReference type="SUPFAM" id="SSF50249">
    <property type="entry name" value="Nucleic acid-binding proteins"/>
    <property type="match status" value="1"/>
</dbReference>
<reference evidence="2 3" key="1">
    <citation type="submission" date="2015-07" db="EMBL/GenBank/DDBJ databases">
        <authorList>
            <person name="Noorani M."/>
        </authorList>
    </citation>
    <scope>NUCLEOTIDE SEQUENCE [LARGE SCALE GENOMIC DNA]</scope>
    <source>
        <strain evidence="2">BBA 69670</strain>
    </source>
</reference>